<dbReference type="AlphaFoldDB" id="A0A6S7HH11"/>
<organism evidence="1 2">
    <name type="scientific">Paramuricea clavata</name>
    <name type="common">Red gorgonian</name>
    <name type="synonym">Violescent sea-whip</name>
    <dbReference type="NCBI Taxonomy" id="317549"/>
    <lineage>
        <taxon>Eukaryota</taxon>
        <taxon>Metazoa</taxon>
        <taxon>Cnidaria</taxon>
        <taxon>Anthozoa</taxon>
        <taxon>Octocorallia</taxon>
        <taxon>Malacalcyonacea</taxon>
        <taxon>Plexauridae</taxon>
        <taxon>Paramuricea</taxon>
    </lineage>
</organism>
<dbReference type="EMBL" id="CACRXK020004895">
    <property type="protein sequence ID" value="CAB4004404.1"/>
    <property type="molecule type" value="Genomic_DNA"/>
</dbReference>
<dbReference type="Proteomes" id="UP001152795">
    <property type="component" value="Unassembled WGS sequence"/>
</dbReference>
<keyword evidence="2" id="KW-1185">Reference proteome</keyword>
<comment type="caution">
    <text evidence="1">The sequence shown here is derived from an EMBL/GenBank/DDBJ whole genome shotgun (WGS) entry which is preliminary data.</text>
</comment>
<protein>
    <submittedName>
        <fullName evidence="1">Uncharacterized protein</fullName>
    </submittedName>
</protein>
<dbReference type="Pfam" id="PF00078">
    <property type="entry name" value="RVT_1"/>
    <property type="match status" value="1"/>
</dbReference>
<gene>
    <name evidence="1" type="ORF">PACLA_8A061077</name>
</gene>
<dbReference type="InterPro" id="IPR000477">
    <property type="entry name" value="RT_dom"/>
</dbReference>
<sequence>MYDQFYSYLTEYDLIDTRQSGFRSLHSTLTALLDMSNQWCFNIDRGMVNGVIFLDLKKAFDTIDHEILLMKLACYGVDDQSLLWFRSYLNDRQQVCHVNGVYSNKDFIKCGVPQGSILGPVLFLLYINDLPKCLDHSIARLFADDTNMTFTGCNIKSIQEQRTSDLNNIFQWLCSNKLTLNVLKTDFMLIGSRQKLSALDDSIVLSADNVTLSKVRSVKCLGVDIDENLTWEIHIQSIRLKSIN</sequence>
<dbReference type="SUPFAM" id="SSF56672">
    <property type="entry name" value="DNA/RNA polymerases"/>
    <property type="match status" value="1"/>
</dbReference>
<evidence type="ECO:0000313" key="2">
    <source>
        <dbReference type="Proteomes" id="UP001152795"/>
    </source>
</evidence>
<dbReference type="OrthoDB" id="5948131at2759"/>
<name>A0A6S7HH11_PARCT</name>
<accession>A0A6S7HH11</accession>
<dbReference type="PROSITE" id="PS50878">
    <property type="entry name" value="RT_POL"/>
    <property type="match status" value="1"/>
</dbReference>
<reference evidence="1" key="1">
    <citation type="submission" date="2020-04" db="EMBL/GenBank/DDBJ databases">
        <authorList>
            <person name="Alioto T."/>
            <person name="Alioto T."/>
            <person name="Gomez Garrido J."/>
        </authorList>
    </citation>
    <scope>NUCLEOTIDE SEQUENCE</scope>
    <source>
        <strain evidence="1">A484AB</strain>
    </source>
</reference>
<proteinExistence type="predicted"/>
<dbReference type="PANTHER" id="PTHR33332">
    <property type="entry name" value="REVERSE TRANSCRIPTASE DOMAIN-CONTAINING PROTEIN"/>
    <property type="match status" value="1"/>
</dbReference>
<evidence type="ECO:0000313" key="1">
    <source>
        <dbReference type="EMBL" id="CAB4004404.1"/>
    </source>
</evidence>
<dbReference type="InterPro" id="IPR043502">
    <property type="entry name" value="DNA/RNA_pol_sf"/>
</dbReference>